<dbReference type="PANTHER" id="PTHR28159:SF1">
    <property type="entry name" value="TRAFFICKING PROTEIN PARTICLE COMPLEX II-SPECIFIC SUBUNIT 65"/>
    <property type="match status" value="1"/>
</dbReference>
<evidence type="ECO:0000313" key="3">
    <source>
        <dbReference type="Proteomes" id="UP000076874"/>
    </source>
</evidence>
<organism evidence="2 3">
    <name type="scientific">Niveomyces insectorum RCEF 264</name>
    <dbReference type="NCBI Taxonomy" id="1081102"/>
    <lineage>
        <taxon>Eukaryota</taxon>
        <taxon>Fungi</taxon>
        <taxon>Dikarya</taxon>
        <taxon>Ascomycota</taxon>
        <taxon>Pezizomycotina</taxon>
        <taxon>Sordariomycetes</taxon>
        <taxon>Hypocreomycetidae</taxon>
        <taxon>Hypocreales</taxon>
        <taxon>Cordycipitaceae</taxon>
        <taxon>Niveomyces</taxon>
    </lineage>
</organism>
<dbReference type="Pfam" id="PF12735">
    <property type="entry name" value="IgD3_Trs65"/>
    <property type="match status" value="1"/>
</dbReference>
<dbReference type="EMBL" id="AZHD01000008">
    <property type="protein sequence ID" value="OAA61243.1"/>
    <property type="molecule type" value="Genomic_DNA"/>
</dbReference>
<dbReference type="InterPro" id="IPR055420">
    <property type="entry name" value="IgD3_Trs65"/>
</dbReference>
<feature type="domain" description="Trafficking protein particle complex II-specific subunit 65 IgD3" evidence="1">
    <location>
        <begin position="1"/>
        <end position="72"/>
    </location>
</feature>
<accession>A0A167U4Q1</accession>
<evidence type="ECO:0000313" key="2">
    <source>
        <dbReference type="EMBL" id="OAA61243.1"/>
    </source>
</evidence>
<dbReference type="GO" id="GO:0006891">
    <property type="term" value="P:intra-Golgi vesicle-mediated transport"/>
    <property type="evidence" value="ECO:0007669"/>
    <property type="project" value="InterPro"/>
</dbReference>
<evidence type="ECO:0000259" key="1">
    <source>
        <dbReference type="Pfam" id="PF12735"/>
    </source>
</evidence>
<name>A0A167U4Q1_9HYPO</name>
<sequence>MHRSSLVDSTDVVCLSSADNTRVGPLAPNACHVVELRFMALRAGAVGIEAVRVVDLASQEHVDVRDLPAMVIAEGTRADAKG</sequence>
<dbReference type="AlphaFoldDB" id="A0A167U4Q1"/>
<proteinExistence type="predicted"/>
<dbReference type="STRING" id="1081102.A0A167U4Q1"/>
<keyword evidence="3" id="KW-1185">Reference proteome</keyword>
<dbReference type="PANTHER" id="PTHR28159">
    <property type="entry name" value="TRAFFICKING PROTEIN PARTICLE COMPLEX II-SPECIFIC SUBUNIT 65"/>
    <property type="match status" value="1"/>
</dbReference>
<comment type="caution">
    <text evidence="2">The sequence shown here is derived from an EMBL/GenBank/DDBJ whole genome shotgun (WGS) entry which is preliminary data.</text>
</comment>
<dbReference type="OrthoDB" id="4868836at2759"/>
<gene>
    <name evidence="2" type="ORF">SPI_05267</name>
</gene>
<reference evidence="2 3" key="1">
    <citation type="journal article" date="2016" name="Genome Biol. Evol.">
        <title>Divergent and convergent evolution of fungal pathogenicity.</title>
        <authorList>
            <person name="Shang Y."/>
            <person name="Xiao G."/>
            <person name="Zheng P."/>
            <person name="Cen K."/>
            <person name="Zhan S."/>
            <person name="Wang C."/>
        </authorList>
    </citation>
    <scope>NUCLEOTIDE SEQUENCE [LARGE SCALE GENOMIC DNA]</scope>
    <source>
        <strain evidence="2 3">RCEF 264</strain>
    </source>
</reference>
<dbReference type="GO" id="GO:1990071">
    <property type="term" value="C:TRAPPII protein complex"/>
    <property type="evidence" value="ECO:0007669"/>
    <property type="project" value="InterPro"/>
</dbReference>
<protein>
    <recommendedName>
        <fullName evidence="1">Trafficking protein particle complex II-specific subunit 65 IgD3 domain-containing protein</fullName>
    </recommendedName>
</protein>
<dbReference type="InterPro" id="IPR024662">
    <property type="entry name" value="Trs65"/>
</dbReference>
<dbReference type="GO" id="GO:0005802">
    <property type="term" value="C:trans-Golgi network"/>
    <property type="evidence" value="ECO:0007669"/>
    <property type="project" value="TreeGrafter"/>
</dbReference>
<dbReference type="Proteomes" id="UP000076874">
    <property type="component" value="Unassembled WGS sequence"/>
</dbReference>